<dbReference type="PANTHER" id="PTHR14388:SF9">
    <property type="entry name" value="SH2 DOMAIN-CONTAINING PROTEIN 2A"/>
    <property type="match status" value="1"/>
</dbReference>
<keyword evidence="1 2" id="KW-0727">SH2 domain</keyword>
<dbReference type="GO" id="GO:0005737">
    <property type="term" value="C:cytoplasm"/>
    <property type="evidence" value="ECO:0007669"/>
    <property type="project" value="TreeGrafter"/>
</dbReference>
<dbReference type="InterPro" id="IPR000980">
    <property type="entry name" value="SH2"/>
</dbReference>
<sequence length="420" mass="46384">MNLTQGRCQDLGWGSKLSMQALKEQEVQLKPRATHTMASASAPGAAWVLGKTDKEEEVPGKGGLSLQAETRAWVQKTQAHWLLFRTAPVWFHGFITRREAERLLQPQPQGCYLVRFSESAVTFVLSYRRAQGSSLSLVGEETVSLTQSGPSRSRTCCRHFLLAQLGDGRHMVLGEDSAHAQLQDLLQHYTACPLSPYGEMLTQPLARQTAEPTGLSLRTESDSGNKRQENADSQHSLLIHQGQTQTPAQKEKVWASQPKETSPAPRPRPPIPAKPQLPSELYASPASRPQRALPINPIYQEPDEPIAFYAMGRGSPGEAPSNIYAETHFRTDLLPNSKTPPGFLAMERSTLSISLSSRLVTHGSGVYLNHWRYLCCCFFLYAAPYLAGILITLMLTFVPDSWVLPPLELPQLGTNTSSSD</sequence>
<evidence type="ECO:0000259" key="5">
    <source>
        <dbReference type="PROSITE" id="PS50001"/>
    </source>
</evidence>
<name>A0A8J6G8P0_MICOH</name>
<proteinExistence type="predicted"/>
<feature type="transmembrane region" description="Helical" evidence="4">
    <location>
        <begin position="378"/>
        <end position="398"/>
    </location>
</feature>
<dbReference type="InterPro" id="IPR036860">
    <property type="entry name" value="SH2_dom_sf"/>
</dbReference>
<comment type="caution">
    <text evidence="6">The sequence shown here is derived from an EMBL/GenBank/DDBJ whole genome shotgun (WGS) entry which is preliminary data.</text>
</comment>
<evidence type="ECO:0000256" key="4">
    <source>
        <dbReference type="SAM" id="Phobius"/>
    </source>
</evidence>
<dbReference type="PRINTS" id="PR00401">
    <property type="entry name" value="SH2DOMAIN"/>
</dbReference>
<dbReference type="PROSITE" id="PS50001">
    <property type="entry name" value="SH2"/>
    <property type="match status" value="1"/>
</dbReference>
<dbReference type="PANTHER" id="PTHR14388">
    <property type="entry name" value="T CELL-SPECIFIC ADAPTER PROTEIN TSAD"/>
    <property type="match status" value="1"/>
</dbReference>
<keyword evidence="4" id="KW-1133">Transmembrane helix</keyword>
<reference evidence="6" key="1">
    <citation type="submission" date="2020-03" db="EMBL/GenBank/DDBJ databases">
        <title>Studies in the Genomics of Life Span.</title>
        <authorList>
            <person name="Glass D."/>
        </authorList>
    </citation>
    <scope>NUCLEOTIDE SEQUENCE</scope>
    <source>
        <strain evidence="6">LTLLF</strain>
        <tissue evidence="6">Muscle</tissue>
    </source>
</reference>
<evidence type="ECO:0000256" key="2">
    <source>
        <dbReference type="PROSITE-ProRule" id="PRU00191"/>
    </source>
</evidence>
<dbReference type="Gene3D" id="3.30.505.10">
    <property type="entry name" value="SH2 domain"/>
    <property type="match status" value="1"/>
</dbReference>
<dbReference type="SUPFAM" id="SSF55550">
    <property type="entry name" value="SH2 domain"/>
    <property type="match status" value="1"/>
</dbReference>
<dbReference type="EMBL" id="JAATJU010024340">
    <property type="protein sequence ID" value="KAH0505933.1"/>
    <property type="molecule type" value="Genomic_DNA"/>
</dbReference>
<feature type="compositionally biased region" description="Basic and acidic residues" evidence="3">
    <location>
        <begin position="219"/>
        <end position="232"/>
    </location>
</feature>
<keyword evidence="4" id="KW-0812">Transmembrane</keyword>
<feature type="compositionally biased region" description="Polar residues" evidence="3">
    <location>
        <begin position="233"/>
        <end position="248"/>
    </location>
</feature>
<accession>A0A8J6G8P0</accession>
<dbReference type="SMART" id="SM00252">
    <property type="entry name" value="SH2"/>
    <property type="match status" value="1"/>
</dbReference>
<organism evidence="6 7">
    <name type="scientific">Microtus ochrogaster</name>
    <name type="common">Prairie vole</name>
    <dbReference type="NCBI Taxonomy" id="79684"/>
    <lineage>
        <taxon>Eukaryota</taxon>
        <taxon>Metazoa</taxon>
        <taxon>Chordata</taxon>
        <taxon>Craniata</taxon>
        <taxon>Vertebrata</taxon>
        <taxon>Euteleostomi</taxon>
        <taxon>Mammalia</taxon>
        <taxon>Eutheria</taxon>
        <taxon>Euarchontoglires</taxon>
        <taxon>Glires</taxon>
        <taxon>Rodentia</taxon>
        <taxon>Myomorpha</taxon>
        <taxon>Muroidea</taxon>
        <taxon>Cricetidae</taxon>
        <taxon>Arvicolinae</taxon>
        <taxon>Microtus</taxon>
    </lineage>
</organism>
<keyword evidence="4" id="KW-0472">Membrane</keyword>
<dbReference type="Pfam" id="PF00017">
    <property type="entry name" value="SH2"/>
    <property type="match status" value="1"/>
</dbReference>
<protein>
    <submittedName>
        <fullName evidence="6">SH2 domain-containing protein 2A</fullName>
    </submittedName>
</protein>
<gene>
    <name evidence="6" type="ORF">LTLLF_175635</name>
</gene>
<feature type="compositionally biased region" description="Pro residues" evidence="3">
    <location>
        <begin position="264"/>
        <end position="275"/>
    </location>
</feature>
<evidence type="ECO:0000313" key="6">
    <source>
        <dbReference type="EMBL" id="KAH0505933.1"/>
    </source>
</evidence>
<dbReference type="AlphaFoldDB" id="A0A8J6G8P0"/>
<evidence type="ECO:0000256" key="3">
    <source>
        <dbReference type="SAM" id="MobiDB-lite"/>
    </source>
</evidence>
<evidence type="ECO:0000256" key="1">
    <source>
        <dbReference type="ARBA" id="ARBA00022999"/>
    </source>
</evidence>
<evidence type="ECO:0000313" key="7">
    <source>
        <dbReference type="Proteomes" id="UP000710432"/>
    </source>
</evidence>
<dbReference type="Proteomes" id="UP000710432">
    <property type="component" value="Unassembled WGS sequence"/>
</dbReference>
<feature type="domain" description="SH2" evidence="5">
    <location>
        <begin position="90"/>
        <end position="205"/>
    </location>
</feature>
<feature type="region of interest" description="Disordered" evidence="3">
    <location>
        <begin position="206"/>
        <end position="287"/>
    </location>
</feature>